<dbReference type="EMBL" id="VSSQ01035340">
    <property type="protein sequence ID" value="MPM87540.1"/>
    <property type="molecule type" value="Genomic_DNA"/>
</dbReference>
<dbReference type="AlphaFoldDB" id="A0A645DDH6"/>
<gene>
    <name evidence="1" type="ORF">SDC9_134639</name>
</gene>
<proteinExistence type="predicted"/>
<comment type="caution">
    <text evidence="1">The sequence shown here is derived from an EMBL/GenBank/DDBJ whole genome shotgun (WGS) entry which is preliminary data.</text>
</comment>
<accession>A0A645DDH6</accession>
<organism evidence="1">
    <name type="scientific">bioreactor metagenome</name>
    <dbReference type="NCBI Taxonomy" id="1076179"/>
    <lineage>
        <taxon>unclassified sequences</taxon>
        <taxon>metagenomes</taxon>
        <taxon>ecological metagenomes</taxon>
    </lineage>
</organism>
<name>A0A645DDH6_9ZZZZ</name>
<evidence type="ECO:0000313" key="1">
    <source>
        <dbReference type="EMBL" id="MPM87540.1"/>
    </source>
</evidence>
<protein>
    <submittedName>
        <fullName evidence="1">Uncharacterized protein</fullName>
    </submittedName>
</protein>
<reference evidence="1" key="1">
    <citation type="submission" date="2019-08" db="EMBL/GenBank/DDBJ databases">
        <authorList>
            <person name="Kucharzyk K."/>
            <person name="Murdoch R.W."/>
            <person name="Higgins S."/>
            <person name="Loffler F."/>
        </authorList>
    </citation>
    <scope>NUCLEOTIDE SEQUENCE</scope>
</reference>
<sequence>MAKRGVPKVMPQCDRPCEVGVEPKRIGNGVADRIDMKHMLHAGADMVVVDVEKNLRFVLEPAKSTAMQNARVIPCKGSPDITLFLIQWAGAVNQCGPFCRKRGVVLAAGVCFKQFVSQKNAPHF</sequence>